<dbReference type="Proteomes" id="UP000766550">
    <property type="component" value="Unassembled WGS sequence"/>
</dbReference>
<dbReference type="Gene3D" id="1.25.40.10">
    <property type="entry name" value="Tetratricopeptide repeat domain"/>
    <property type="match status" value="1"/>
</dbReference>
<organism evidence="2 3">
    <name type="scientific">Haloarcula limicola</name>
    <dbReference type="NCBI Taxonomy" id="1429915"/>
    <lineage>
        <taxon>Archaea</taxon>
        <taxon>Methanobacteriati</taxon>
        <taxon>Methanobacteriota</taxon>
        <taxon>Stenosarchaea group</taxon>
        <taxon>Halobacteria</taxon>
        <taxon>Halobacteriales</taxon>
        <taxon>Haloarculaceae</taxon>
        <taxon>Haloarcula</taxon>
    </lineage>
</organism>
<dbReference type="AlphaFoldDB" id="A0A8J8C8K2"/>
<evidence type="ECO:0000313" key="3">
    <source>
        <dbReference type="Proteomes" id="UP000766550"/>
    </source>
</evidence>
<evidence type="ECO:0008006" key="4">
    <source>
        <dbReference type="Google" id="ProtNLM"/>
    </source>
</evidence>
<proteinExistence type="predicted"/>
<comment type="caution">
    <text evidence="2">The sequence shown here is derived from an EMBL/GenBank/DDBJ whole genome shotgun (WGS) entry which is preliminary data.</text>
</comment>
<feature type="region of interest" description="Disordered" evidence="1">
    <location>
        <begin position="435"/>
        <end position="504"/>
    </location>
</feature>
<accession>A0A8J8C8K2</accession>
<reference evidence="2 3" key="1">
    <citation type="submission" date="2021-06" db="EMBL/GenBank/DDBJ databases">
        <title>New haloarchaea isolates fom saline soil.</title>
        <authorList>
            <person name="Duran-Viseras A."/>
            <person name="Sanchez-Porro C.S."/>
            <person name="Ventosa A."/>
        </authorList>
    </citation>
    <scope>NUCLEOTIDE SEQUENCE [LARGE SCALE GENOMIC DNA]</scope>
    <source>
        <strain evidence="2 3">JCM 183640</strain>
    </source>
</reference>
<gene>
    <name evidence="2" type="ORF">KTS45_10645</name>
</gene>
<dbReference type="EMBL" id="JAHQXF010000002">
    <property type="protein sequence ID" value="MBV0924655.1"/>
    <property type="molecule type" value="Genomic_DNA"/>
</dbReference>
<keyword evidence="3" id="KW-1185">Reference proteome</keyword>
<protein>
    <recommendedName>
        <fullName evidence="4">Restriction endonuclease type IV Mrr domain-containing protein</fullName>
    </recommendedName>
</protein>
<dbReference type="OrthoDB" id="237003at2157"/>
<sequence>MGEIIKINNYEGELPSLLTQTGSGGVFSEGYLHDRAAAAALEATETPTFVLTNRKRGVTVETAESIETVRPGRGYRTIAVVTDRRVLALVGDESGDREVAVSLADVDEVEWETGLRGGSLTVVRDGHSTVVIRTGTDGLEAVAEYLDAASRAWRRVETEFDAATELLVTATERREEGRYDEAASAVERARERAETARGVAFQFAAEHGGTALQERVDSLEARCERTLAAIHVGRARVTTDAGETRWREGEYEAAHDAYERASEEYDAALALDRDAIDDVDGIRAERDRLNRIVDHLEKSPLRKAVTADKAAVAADDPEDAIEHWREAMAHYRTALEIDWGAENRRFAGDTATIRDRLGAVAENLTAAQRTVAVDAMRAGDWYSDAGQTEVALAEFEAAAEAFEAALATARDCYPDAVSHLAAERDALEQRLERTEALVNGDPAPDRIETTAEPDYGASGTLGDPSDDGPTAIEDAIRPPSEAVDSRRSEPTDETLPTGDESASTVDRLRALDGDRLVDVVADVLDETAWEAERVEPDSPFDLRATRDGDRMGIVVHRSTTDDVTSDHVERCRSLAAEATVDAVLFATVQRLPADVTPLPADDDVRLFDGASIAAVVDAQSVNLLDDARPIAGEREQSL</sequence>
<evidence type="ECO:0000256" key="1">
    <source>
        <dbReference type="SAM" id="MobiDB-lite"/>
    </source>
</evidence>
<dbReference type="InterPro" id="IPR011990">
    <property type="entry name" value="TPR-like_helical_dom_sf"/>
</dbReference>
<name>A0A8J8C8K2_9EURY</name>
<dbReference type="RefSeq" id="WP_162319211.1">
    <property type="nucleotide sequence ID" value="NZ_JAHQXF010000002.1"/>
</dbReference>
<evidence type="ECO:0000313" key="2">
    <source>
        <dbReference type="EMBL" id="MBV0924655.1"/>
    </source>
</evidence>